<dbReference type="Proteomes" id="UP000326759">
    <property type="component" value="Unassembled WGS sequence"/>
</dbReference>
<evidence type="ECO:0000256" key="8">
    <source>
        <dbReference type="ARBA" id="ARBA00022990"/>
    </source>
</evidence>
<comment type="similarity">
    <text evidence="3 11">Belongs to the ATG12 family.</text>
</comment>
<organism evidence="13 14">
    <name type="scientific">Armadillidium nasatum</name>
    <dbReference type="NCBI Taxonomy" id="96803"/>
    <lineage>
        <taxon>Eukaryota</taxon>
        <taxon>Metazoa</taxon>
        <taxon>Ecdysozoa</taxon>
        <taxon>Arthropoda</taxon>
        <taxon>Crustacea</taxon>
        <taxon>Multicrustacea</taxon>
        <taxon>Malacostraca</taxon>
        <taxon>Eumalacostraca</taxon>
        <taxon>Peracarida</taxon>
        <taxon>Isopoda</taxon>
        <taxon>Oniscidea</taxon>
        <taxon>Crinocheta</taxon>
        <taxon>Armadillidiidae</taxon>
        <taxon>Armadillidium</taxon>
    </lineage>
</organism>
<dbReference type="InterPro" id="IPR007242">
    <property type="entry name" value="Atg12"/>
</dbReference>
<evidence type="ECO:0000256" key="12">
    <source>
        <dbReference type="SAM" id="MobiDB-lite"/>
    </source>
</evidence>
<dbReference type="GO" id="GO:0034274">
    <property type="term" value="C:Atg12-Atg5-Atg16 complex"/>
    <property type="evidence" value="ECO:0007669"/>
    <property type="project" value="TreeGrafter"/>
</dbReference>
<feature type="region of interest" description="Disordered" evidence="12">
    <location>
        <begin position="1"/>
        <end position="39"/>
    </location>
</feature>
<evidence type="ECO:0000256" key="6">
    <source>
        <dbReference type="ARBA" id="ARBA00022499"/>
    </source>
</evidence>
<dbReference type="Gene3D" id="3.10.20.90">
    <property type="entry name" value="Phosphatidylinositol 3-kinase Catalytic Subunit, Chain A, domain 1"/>
    <property type="match status" value="1"/>
</dbReference>
<dbReference type="Pfam" id="PF04110">
    <property type="entry name" value="APG12"/>
    <property type="match status" value="1"/>
</dbReference>
<keyword evidence="10" id="KW-0472">Membrane</keyword>
<comment type="subcellular location">
    <subcellularLocation>
        <location evidence="2">Cytoplasm</location>
    </subcellularLocation>
    <subcellularLocation>
        <location evidence="1">Endomembrane system</location>
        <topology evidence="1">Peripheral membrane protein</topology>
    </subcellularLocation>
</comment>
<dbReference type="GO" id="GO:0097352">
    <property type="term" value="P:autophagosome maturation"/>
    <property type="evidence" value="ECO:0007669"/>
    <property type="project" value="TreeGrafter"/>
</dbReference>
<dbReference type="SUPFAM" id="SSF54236">
    <property type="entry name" value="Ubiquitin-like"/>
    <property type="match status" value="1"/>
</dbReference>
<keyword evidence="6 11" id="KW-1017">Isopeptide bond</keyword>
<feature type="compositionally biased region" description="Basic and acidic residues" evidence="12">
    <location>
        <begin position="28"/>
        <end position="39"/>
    </location>
</feature>
<dbReference type="GO" id="GO:0012505">
    <property type="term" value="C:endomembrane system"/>
    <property type="evidence" value="ECO:0007669"/>
    <property type="project" value="UniProtKB-SubCell"/>
</dbReference>
<keyword evidence="9 11" id="KW-0072">Autophagy</keyword>
<dbReference type="AlphaFoldDB" id="A0A5N5SXK9"/>
<comment type="subunit">
    <text evidence="11">Forms a conjugate with ATG5.</text>
</comment>
<dbReference type="InterPro" id="IPR029071">
    <property type="entry name" value="Ubiquitin-like_domsf"/>
</dbReference>
<dbReference type="OrthoDB" id="10003551at2759"/>
<evidence type="ECO:0000256" key="3">
    <source>
        <dbReference type="ARBA" id="ARBA00007778"/>
    </source>
</evidence>
<accession>A0A5N5SXK9</accession>
<dbReference type="GO" id="GO:0061723">
    <property type="term" value="P:glycophagy"/>
    <property type="evidence" value="ECO:0007669"/>
    <property type="project" value="TreeGrafter"/>
</dbReference>
<reference evidence="13 14" key="1">
    <citation type="journal article" date="2019" name="PLoS Biol.">
        <title>Sex chromosomes control vertical transmission of feminizing Wolbachia symbionts in an isopod.</title>
        <authorList>
            <person name="Becking T."/>
            <person name="Chebbi M.A."/>
            <person name="Giraud I."/>
            <person name="Moumen B."/>
            <person name="Laverre T."/>
            <person name="Caubet Y."/>
            <person name="Peccoud J."/>
            <person name="Gilbert C."/>
            <person name="Cordaux R."/>
        </authorList>
    </citation>
    <scope>NUCLEOTIDE SEQUENCE [LARGE SCALE GENOMIC DNA]</scope>
    <source>
        <strain evidence="13">ANa2</strain>
        <tissue evidence="13">Whole body excluding digestive tract and cuticle</tissue>
    </source>
</reference>
<dbReference type="PANTHER" id="PTHR13385">
    <property type="entry name" value="AUTOPHAGY PROTEIN 12"/>
    <property type="match status" value="1"/>
</dbReference>
<keyword evidence="14" id="KW-1185">Reference proteome</keyword>
<dbReference type="GO" id="GO:0000045">
    <property type="term" value="P:autophagosome assembly"/>
    <property type="evidence" value="ECO:0007669"/>
    <property type="project" value="InterPro"/>
</dbReference>
<dbReference type="GO" id="GO:0034727">
    <property type="term" value="P:piecemeal microautophagy of the nucleus"/>
    <property type="evidence" value="ECO:0007669"/>
    <property type="project" value="TreeGrafter"/>
</dbReference>
<proteinExistence type="inferred from homology"/>
<dbReference type="GO" id="GO:0019776">
    <property type="term" value="F:Atg8-family ligase activity"/>
    <property type="evidence" value="ECO:0007669"/>
    <property type="project" value="TreeGrafter"/>
</dbReference>
<evidence type="ECO:0000256" key="1">
    <source>
        <dbReference type="ARBA" id="ARBA00004184"/>
    </source>
</evidence>
<evidence type="ECO:0000256" key="10">
    <source>
        <dbReference type="ARBA" id="ARBA00023136"/>
    </source>
</evidence>
<name>A0A5N5SXK9_9CRUS</name>
<keyword evidence="5" id="KW-0963">Cytoplasm</keyword>
<gene>
    <name evidence="13" type="primary">ATG12</name>
    <name evidence="13" type="ORF">Anas_04231</name>
</gene>
<dbReference type="CDD" id="cd01612">
    <property type="entry name" value="Ubl_ATG12"/>
    <property type="match status" value="1"/>
</dbReference>
<dbReference type="GO" id="GO:0000422">
    <property type="term" value="P:autophagy of mitochondrion"/>
    <property type="evidence" value="ECO:0007669"/>
    <property type="project" value="TreeGrafter"/>
</dbReference>
<evidence type="ECO:0000256" key="9">
    <source>
        <dbReference type="ARBA" id="ARBA00023006"/>
    </source>
</evidence>
<protein>
    <recommendedName>
        <fullName evidence="4 11">Ubiquitin-like protein ATG12</fullName>
    </recommendedName>
</protein>
<evidence type="ECO:0000256" key="11">
    <source>
        <dbReference type="RuleBase" id="RU361201"/>
    </source>
</evidence>
<feature type="compositionally biased region" description="Polar residues" evidence="12">
    <location>
        <begin position="8"/>
        <end position="24"/>
    </location>
</feature>
<dbReference type="GO" id="GO:0000421">
    <property type="term" value="C:autophagosome membrane"/>
    <property type="evidence" value="ECO:0007669"/>
    <property type="project" value="TreeGrafter"/>
</dbReference>
<sequence>MSEDNAGKDTSNSPESEVSISASLQGAAKEEKYSEKDSDLEISKRKVDILLKATGDAPIMKNKKWSVPCDRTIGSIIAFVKRYLKLQESDSLYIYVNQCFAPSPDQIIMNLYECFGADGKLVLHYCKTPAWG</sequence>
<keyword evidence="7 11" id="KW-0833">Ubl conjugation pathway</keyword>
<dbReference type="EMBL" id="SEYY01019304">
    <property type="protein sequence ID" value="KAB7498419.1"/>
    <property type="molecule type" value="Genomic_DNA"/>
</dbReference>
<comment type="caution">
    <text evidence="13">The sequence shown here is derived from an EMBL/GenBank/DDBJ whole genome shotgun (WGS) entry which is preliminary data.</text>
</comment>
<dbReference type="PANTHER" id="PTHR13385:SF0">
    <property type="entry name" value="UBIQUITIN-LIKE PROTEIN ATG12"/>
    <property type="match status" value="1"/>
</dbReference>
<evidence type="ECO:0000256" key="7">
    <source>
        <dbReference type="ARBA" id="ARBA00022786"/>
    </source>
</evidence>
<comment type="function">
    <text evidence="11">Ubiquitin-like protein involved in autophagic vesicle formation.</text>
</comment>
<dbReference type="FunFam" id="3.10.20.90:FF:000117">
    <property type="entry name" value="Ubiquitin-like protein ATG12"/>
    <property type="match status" value="1"/>
</dbReference>
<evidence type="ECO:0000256" key="2">
    <source>
        <dbReference type="ARBA" id="ARBA00004496"/>
    </source>
</evidence>
<keyword evidence="8" id="KW-0007">Acetylation</keyword>
<dbReference type="GO" id="GO:0034045">
    <property type="term" value="C:phagophore assembly site membrane"/>
    <property type="evidence" value="ECO:0007669"/>
    <property type="project" value="TreeGrafter"/>
</dbReference>
<evidence type="ECO:0000313" key="13">
    <source>
        <dbReference type="EMBL" id="KAB7498419.1"/>
    </source>
</evidence>
<evidence type="ECO:0000256" key="4">
    <source>
        <dbReference type="ARBA" id="ARBA00015875"/>
    </source>
</evidence>
<evidence type="ECO:0000313" key="14">
    <source>
        <dbReference type="Proteomes" id="UP000326759"/>
    </source>
</evidence>
<evidence type="ECO:0000256" key="5">
    <source>
        <dbReference type="ARBA" id="ARBA00022490"/>
    </source>
</evidence>